<proteinExistence type="predicted"/>
<dbReference type="AlphaFoldDB" id="A0AAV1TV42"/>
<comment type="caution">
    <text evidence="1">The sequence shown here is derived from an EMBL/GenBank/DDBJ whole genome shotgun (WGS) entry which is preliminary data.</text>
</comment>
<protein>
    <submittedName>
        <fullName evidence="1">Uncharacterized protein</fullName>
    </submittedName>
</protein>
<name>A0AAV1TV42_9STRA</name>
<evidence type="ECO:0000313" key="2">
    <source>
        <dbReference type="Proteomes" id="UP001162060"/>
    </source>
</evidence>
<sequence length="146" mass="17209">MSDVTEDELQMIMNERSDSEFHAAAPTYFYTFLGGKTASSRLDRWHVTPGIEIGSEMYTNPFLIPQAITMVLRADSGIQCVQYAFASPGEYTRSLVVRNTQRKEMFVSPLIFRDAQSQEPLVYYFKFQSTHDMFEWRDRWKKKYFR</sequence>
<dbReference type="Proteomes" id="UP001162060">
    <property type="component" value="Unassembled WGS sequence"/>
</dbReference>
<reference evidence="1" key="1">
    <citation type="submission" date="2024-01" db="EMBL/GenBank/DDBJ databases">
        <authorList>
            <person name="Webb A."/>
        </authorList>
    </citation>
    <scope>NUCLEOTIDE SEQUENCE</scope>
    <source>
        <strain evidence="1">Pm1</strain>
    </source>
</reference>
<gene>
    <name evidence="1" type="ORF">PM001_LOCUS10215</name>
</gene>
<accession>A0AAV1TV42</accession>
<dbReference type="EMBL" id="CAKLBY020000086">
    <property type="protein sequence ID" value="CAK7925065.1"/>
    <property type="molecule type" value="Genomic_DNA"/>
</dbReference>
<organism evidence="1 2">
    <name type="scientific">Peronospora matthiolae</name>
    <dbReference type="NCBI Taxonomy" id="2874970"/>
    <lineage>
        <taxon>Eukaryota</taxon>
        <taxon>Sar</taxon>
        <taxon>Stramenopiles</taxon>
        <taxon>Oomycota</taxon>
        <taxon>Peronosporomycetes</taxon>
        <taxon>Peronosporales</taxon>
        <taxon>Peronosporaceae</taxon>
        <taxon>Peronospora</taxon>
    </lineage>
</organism>
<evidence type="ECO:0000313" key="1">
    <source>
        <dbReference type="EMBL" id="CAK7925065.1"/>
    </source>
</evidence>